<evidence type="ECO:0000256" key="3">
    <source>
        <dbReference type="ARBA" id="ARBA00022692"/>
    </source>
</evidence>
<evidence type="ECO:0000256" key="2">
    <source>
        <dbReference type="ARBA" id="ARBA00006143"/>
    </source>
</evidence>
<feature type="domain" description="Cytochrome C biogenesis protein transmembrane" evidence="8">
    <location>
        <begin position="9"/>
        <end position="236"/>
    </location>
</feature>
<evidence type="ECO:0000313" key="10">
    <source>
        <dbReference type="Proteomes" id="UP000033423"/>
    </source>
</evidence>
<dbReference type="EMBL" id="LACI01001450">
    <property type="protein sequence ID" value="KJU84438.1"/>
    <property type="molecule type" value="Genomic_DNA"/>
</dbReference>
<evidence type="ECO:0000256" key="6">
    <source>
        <dbReference type="ARBA" id="ARBA00023136"/>
    </source>
</evidence>
<keyword evidence="4" id="KW-0201">Cytochrome c-type biogenesis</keyword>
<sequence>MTTEISYPLAFVAGVLSFVSPCVLPIFPSYLSFITGLTFEALTGNPDGGNVGVGRRHVLVATLANSLVFVAGFSSIFMALGASSSLLGSFFLEHQRWIRMLGGVVVILFGLFIAGFLKMDFLLREKKLHINNKPANLLGTYFVGMAFAAGWTPCIGPILGTILLYSANVNATDSTVSAAYGLKLLAVYSIGLGIPFVASALALNTFLSFSRKLLRHMPKIVRISGVILILFGILLLTDNFKLLSTIVPDLGIKM</sequence>
<keyword evidence="6 7" id="KW-0472">Membrane</keyword>
<proteinExistence type="inferred from homology"/>
<name>A0A0F3GUV5_9BACT</name>
<dbReference type="PANTHER" id="PTHR31272">
    <property type="entry name" value="CYTOCHROME C-TYPE BIOGENESIS PROTEIN HI_1454-RELATED"/>
    <property type="match status" value="1"/>
</dbReference>
<reference evidence="9 10" key="1">
    <citation type="submission" date="2015-02" db="EMBL/GenBank/DDBJ databases">
        <title>Single-cell genomics of uncultivated deep-branching MTB reveals a conserved set of magnetosome genes.</title>
        <authorList>
            <person name="Kolinko S."/>
            <person name="Richter M."/>
            <person name="Glockner F.O."/>
            <person name="Brachmann A."/>
            <person name="Schuler D."/>
        </authorList>
    </citation>
    <scope>NUCLEOTIDE SEQUENCE [LARGE SCALE GENOMIC DNA]</scope>
    <source>
        <strain evidence="9">TM-1</strain>
    </source>
</reference>
<dbReference type="Proteomes" id="UP000033423">
    <property type="component" value="Unassembled WGS sequence"/>
</dbReference>
<dbReference type="InterPro" id="IPR003834">
    <property type="entry name" value="Cyt_c_assmbl_TM_dom"/>
</dbReference>
<comment type="similarity">
    <text evidence="2">Belongs to the DsbD family.</text>
</comment>
<evidence type="ECO:0000256" key="1">
    <source>
        <dbReference type="ARBA" id="ARBA00004141"/>
    </source>
</evidence>
<feature type="transmembrane region" description="Helical" evidence="7">
    <location>
        <begin position="6"/>
        <end position="27"/>
    </location>
</feature>
<feature type="transmembrane region" description="Helical" evidence="7">
    <location>
        <begin position="97"/>
        <end position="117"/>
    </location>
</feature>
<keyword evidence="3 7" id="KW-0812">Transmembrane</keyword>
<dbReference type="PANTHER" id="PTHR31272:SF4">
    <property type="entry name" value="CYTOCHROME C-TYPE BIOGENESIS PROTEIN HI_1454-RELATED"/>
    <property type="match status" value="1"/>
</dbReference>
<feature type="transmembrane region" description="Helical" evidence="7">
    <location>
        <begin position="219"/>
        <end position="237"/>
    </location>
</feature>
<feature type="transmembrane region" description="Helical" evidence="7">
    <location>
        <begin position="185"/>
        <end position="207"/>
    </location>
</feature>
<evidence type="ECO:0000256" key="7">
    <source>
        <dbReference type="SAM" id="Phobius"/>
    </source>
</evidence>
<dbReference type="GO" id="GO:0017004">
    <property type="term" value="P:cytochrome complex assembly"/>
    <property type="evidence" value="ECO:0007669"/>
    <property type="project" value="UniProtKB-KW"/>
</dbReference>
<feature type="transmembrane region" description="Helical" evidence="7">
    <location>
        <begin position="138"/>
        <end position="165"/>
    </location>
</feature>
<evidence type="ECO:0000313" key="9">
    <source>
        <dbReference type="EMBL" id="KJU84438.1"/>
    </source>
</evidence>
<keyword evidence="10" id="KW-1185">Reference proteome</keyword>
<comment type="caution">
    <text evidence="9">The sequence shown here is derived from an EMBL/GenBank/DDBJ whole genome shotgun (WGS) entry which is preliminary data.</text>
</comment>
<protein>
    <submittedName>
        <fullName evidence="9">Cytochrome C biogenesis protein transmembrane region</fullName>
    </submittedName>
</protein>
<dbReference type="InterPro" id="IPR051790">
    <property type="entry name" value="Cytochrome_c-biogenesis_DsbD"/>
</dbReference>
<organism evidence="9 10">
    <name type="scientific">Candidatus Magnetobacterium bavaricum</name>
    <dbReference type="NCBI Taxonomy" id="29290"/>
    <lineage>
        <taxon>Bacteria</taxon>
        <taxon>Pseudomonadati</taxon>
        <taxon>Nitrospirota</taxon>
        <taxon>Thermodesulfovibrionia</taxon>
        <taxon>Thermodesulfovibrionales</taxon>
        <taxon>Candidatus Magnetobacteriaceae</taxon>
        <taxon>Candidatus Magnetobacterium</taxon>
    </lineage>
</organism>
<dbReference type="GO" id="GO:0016020">
    <property type="term" value="C:membrane"/>
    <property type="evidence" value="ECO:0007669"/>
    <property type="project" value="UniProtKB-SubCell"/>
</dbReference>
<evidence type="ECO:0000256" key="5">
    <source>
        <dbReference type="ARBA" id="ARBA00022989"/>
    </source>
</evidence>
<keyword evidence="5 7" id="KW-1133">Transmembrane helix</keyword>
<gene>
    <name evidence="9" type="ORF">MBAV_003364</name>
</gene>
<dbReference type="Pfam" id="PF02683">
    <property type="entry name" value="DsbD_TM"/>
    <property type="match status" value="1"/>
</dbReference>
<feature type="transmembrane region" description="Helical" evidence="7">
    <location>
        <begin position="58"/>
        <end position="77"/>
    </location>
</feature>
<comment type="subcellular location">
    <subcellularLocation>
        <location evidence="1">Membrane</location>
        <topology evidence="1">Multi-pass membrane protein</topology>
    </subcellularLocation>
</comment>
<evidence type="ECO:0000256" key="4">
    <source>
        <dbReference type="ARBA" id="ARBA00022748"/>
    </source>
</evidence>
<dbReference type="PATRIC" id="fig|29290.4.peg.4462"/>
<evidence type="ECO:0000259" key="8">
    <source>
        <dbReference type="Pfam" id="PF02683"/>
    </source>
</evidence>
<dbReference type="AlphaFoldDB" id="A0A0F3GUV5"/>
<accession>A0A0F3GUV5</accession>